<dbReference type="OrthoDB" id="1935601at2759"/>
<gene>
    <name evidence="1" type="ORF">IFM89_023367</name>
</gene>
<dbReference type="EMBL" id="JADFTS010000004">
    <property type="protein sequence ID" value="KAF9610573.1"/>
    <property type="molecule type" value="Genomic_DNA"/>
</dbReference>
<accession>A0A835I7A9</accession>
<name>A0A835I7A9_9MAGN</name>
<organism evidence="1 2">
    <name type="scientific">Coptis chinensis</name>
    <dbReference type="NCBI Taxonomy" id="261450"/>
    <lineage>
        <taxon>Eukaryota</taxon>
        <taxon>Viridiplantae</taxon>
        <taxon>Streptophyta</taxon>
        <taxon>Embryophyta</taxon>
        <taxon>Tracheophyta</taxon>
        <taxon>Spermatophyta</taxon>
        <taxon>Magnoliopsida</taxon>
        <taxon>Ranunculales</taxon>
        <taxon>Ranunculaceae</taxon>
        <taxon>Coptidoideae</taxon>
        <taxon>Coptis</taxon>
    </lineage>
</organism>
<reference evidence="1 2" key="1">
    <citation type="submission" date="2020-10" db="EMBL/GenBank/DDBJ databases">
        <title>The Coptis chinensis genome and diversification of protoberbering-type alkaloids.</title>
        <authorList>
            <person name="Wang B."/>
            <person name="Shu S."/>
            <person name="Song C."/>
            <person name="Liu Y."/>
        </authorList>
    </citation>
    <scope>NUCLEOTIDE SEQUENCE [LARGE SCALE GENOMIC DNA]</scope>
    <source>
        <strain evidence="1">HL-2020</strain>
        <tissue evidence="1">Leaf</tissue>
    </source>
</reference>
<proteinExistence type="predicted"/>
<evidence type="ECO:0000313" key="2">
    <source>
        <dbReference type="Proteomes" id="UP000631114"/>
    </source>
</evidence>
<dbReference type="AlphaFoldDB" id="A0A835I7A9"/>
<sequence length="320" mass="36310">MDVHQQVIRPDLSNNPPVKILELSFLFPNQVVDPNQQLNQRRLAIKDGGGDDLGLDFGIRAQIAHHKNWVARLLPQVCDEGRRRSNFPLQTLCSLPNFSKWAHKKQAQGTPTPQYEPVHRAQGHQTNHDCHQPPATNGAPHDEYIDSLPMLVHGNCRQPRQLAPKFDPLVSSSSFSPPRRHVHAQFGFHTWAYNQQAQGQVNADILARDRAMVADLRDEALQNLMTYQDSMKRKAGKIVDIQNIKHIAENKKTFGDVMEKIVEDWNTQKDVFHQHSGSKQGPTENGNEVVCYQPNGLDPRLNEDVEEVDDFGKELELLLS</sequence>
<dbReference type="Proteomes" id="UP000631114">
    <property type="component" value="Unassembled WGS sequence"/>
</dbReference>
<evidence type="ECO:0000313" key="1">
    <source>
        <dbReference type="EMBL" id="KAF9610573.1"/>
    </source>
</evidence>
<protein>
    <submittedName>
        <fullName evidence="1">Uncharacterized protein</fullName>
    </submittedName>
</protein>
<comment type="caution">
    <text evidence="1">The sequence shown here is derived from an EMBL/GenBank/DDBJ whole genome shotgun (WGS) entry which is preliminary data.</text>
</comment>
<keyword evidence="2" id="KW-1185">Reference proteome</keyword>